<dbReference type="InterPro" id="IPR036907">
    <property type="entry name" value="5'-Nucleotdase_C_sf"/>
</dbReference>
<gene>
    <name evidence="4" type="ORF">FA09DRAFT_332586</name>
</gene>
<evidence type="ECO:0000313" key="5">
    <source>
        <dbReference type="Proteomes" id="UP000245946"/>
    </source>
</evidence>
<protein>
    <recommendedName>
        <fullName evidence="6">Calcineurin-like phosphoesterase domain-containing protein</fullName>
    </recommendedName>
</protein>
<dbReference type="PANTHER" id="PTHR11575:SF22">
    <property type="entry name" value="ADL392WP"/>
    <property type="match status" value="1"/>
</dbReference>
<reference evidence="4 5" key="1">
    <citation type="journal article" date="2018" name="Mol. Biol. Evol.">
        <title>Broad Genomic Sampling Reveals a Smut Pathogenic Ancestry of the Fungal Clade Ustilaginomycotina.</title>
        <authorList>
            <person name="Kijpornyongpan T."/>
            <person name="Mondo S.J."/>
            <person name="Barry K."/>
            <person name="Sandor L."/>
            <person name="Lee J."/>
            <person name="Lipzen A."/>
            <person name="Pangilinan J."/>
            <person name="LaButti K."/>
            <person name="Hainaut M."/>
            <person name="Henrissat B."/>
            <person name="Grigoriev I.V."/>
            <person name="Spatafora J.W."/>
            <person name="Aime M.C."/>
        </authorList>
    </citation>
    <scope>NUCLEOTIDE SEQUENCE [LARGE SCALE GENOMIC DNA]</scope>
    <source>
        <strain evidence="4 5">MCA 4186</strain>
    </source>
</reference>
<dbReference type="EMBL" id="KZ819308">
    <property type="protein sequence ID" value="PWN94934.1"/>
    <property type="molecule type" value="Genomic_DNA"/>
</dbReference>
<evidence type="ECO:0000259" key="3">
    <source>
        <dbReference type="Pfam" id="PF21953"/>
    </source>
</evidence>
<dbReference type="GeneID" id="37271061"/>
<dbReference type="Gene3D" id="3.60.21.10">
    <property type="match status" value="1"/>
</dbReference>
<dbReference type="GO" id="GO:0009166">
    <property type="term" value="P:nucleotide catabolic process"/>
    <property type="evidence" value="ECO:0007669"/>
    <property type="project" value="InterPro"/>
</dbReference>
<feature type="domain" description="Calcineurin-like phosphoesterase" evidence="2">
    <location>
        <begin position="59"/>
        <end position="292"/>
    </location>
</feature>
<evidence type="ECO:0000256" key="1">
    <source>
        <dbReference type="SAM" id="SignalP"/>
    </source>
</evidence>
<dbReference type="InterPro" id="IPR014485">
    <property type="entry name" value="Pesterase_C1039"/>
</dbReference>
<dbReference type="InterPro" id="IPR006179">
    <property type="entry name" value="5_nucleotidase/apyrase"/>
</dbReference>
<dbReference type="Gene3D" id="3.90.780.10">
    <property type="entry name" value="5'-Nucleotidase, C-terminal domain"/>
    <property type="match status" value="1"/>
</dbReference>
<organism evidence="4 5">
    <name type="scientific">Tilletiopsis washingtonensis</name>
    <dbReference type="NCBI Taxonomy" id="58919"/>
    <lineage>
        <taxon>Eukaryota</taxon>
        <taxon>Fungi</taxon>
        <taxon>Dikarya</taxon>
        <taxon>Basidiomycota</taxon>
        <taxon>Ustilaginomycotina</taxon>
        <taxon>Exobasidiomycetes</taxon>
        <taxon>Entylomatales</taxon>
        <taxon>Entylomatales incertae sedis</taxon>
        <taxon>Tilletiopsis</taxon>
    </lineage>
</organism>
<feature type="non-terminal residue" evidence="4">
    <location>
        <position position="1"/>
    </location>
</feature>
<dbReference type="FunFam" id="3.60.21.10:FF:000043">
    <property type="entry name" value="Ser/Thr protein phosphatase family"/>
    <property type="match status" value="1"/>
</dbReference>
<dbReference type="InterPro" id="IPR029052">
    <property type="entry name" value="Metallo-depent_PP-like"/>
</dbReference>
<dbReference type="Pfam" id="PF00149">
    <property type="entry name" value="Metallophos"/>
    <property type="match status" value="1"/>
</dbReference>
<dbReference type="SUPFAM" id="SSF55816">
    <property type="entry name" value="5'-nucleotidase (syn. UDP-sugar hydrolase), C-terminal domain"/>
    <property type="match status" value="1"/>
</dbReference>
<dbReference type="SUPFAM" id="SSF56300">
    <property type="entry name" value="Metallo-dependent phosphatases"/>
    <property type="match status" value="1"/>
</dbReference>
<dbReference type="GO" id="GO:0016787">
    <property type="term" value="F:hydrolase activity"/>
    <property type="evidence" value="ECO:0007669"/>
    <property type="project" value="InterPro"/>
</dbReference>
<keyword evidence="5" id="KW-1185">Reference proteome</keyword>
<dbReference type="GO" id="GO:0005576">
    <property type="term" value="C:extracellular region"/>
    <property type="evidence" value="ECO:0007669"/>
    <property type="project" value="UniProtKB-ARBA"/>
</dbReference>
<dbReference type="GO" id="GO:0005829">
    <property type="term" value="C:cytosol"/>
    <property type="evidence" value="ECO:0007669"/>
    <property type="project" value="TreeGrafter"/>
</dbReference>
<dbReference type="AlphaFoldDB" id="A0A316Z1G7"/>
<accession>A0A316Z1G7</accession>
<feature type="chain" id="PRO_5016358828" description="Calcineurin-like phosphoesterase domain-containing protein" evidence="1">
    <location>
        <begin position="23"/>
        <end position="640"/>
    </location>
</feature>
<dbReference type="RefSeq" id="XP_025595213.1">
    <property type="nucleotide sequence ID" value="XM_025743517.1"/>
</dbReference>
<evidence type="ECO:0000259" key="2">
    <source>
        <dbReference type="Pfam" id="PF00149"/>
    </source>
</evidence>
<keyword evidence="1" id="KW-0732">Signal</keyword>
<sequence length="640" mass="70319">MRLSGISQLAAAAVALLGPAAACPGVDHGAPARRSDRMATQPSGGASLLRPLRWGDVQILATTDIHGWYQGHLKASQPEPNYSGDWGDFASFVQHMCAQADRRGVDLLLVDSGDLHDGAGLSDGFPAGQGPDGHVSNQFHSMVRYDALSPGNHELYVYANALDTFQNFRPQQHGRYLSSNVNITYAPHGTGANVTEPMGERFVKFRTKHGRRVTSLGVLFNFTGAAAGLTVQDPARMVQEQWFGEAIQERPDFFLLVGHMPVRKDQWPTVLAPIRKLHPDTPIFIAGGHTHIRDTVVYDQAAVGIESGRYLETIGWLAANLTRGDNGVAPKTTFSRSYIDANRRNYAFHAGLSEQRLDTPLGRHITTAMGRVAKDWNLTQVYGTAPQDYYLDRTSPDSPSSLLRLLSQQVLPTVISSSNPERKGVPNLVLANSGSQRFDVYAGPFSHDDQYIVSPFIDAFLFLRDVPYKYASQLIGKLNGDATAQANSRRSGESGSSSAAARSAYARGEVDYIFNDWRREQYERAQADLEALDRRADEQRTLGYSTKDDMGTDGDDTEHVALPYARQPDYVASPLTGNSTAAQPDTLVDVIFVDFILSSVVRLLNGMQSEHVYSNGDAKNYTALTTQDLYPQYARAAWEQ</sequence>
<name>A0A316Z1G7_9BASI</name>
<dbReference type="STRING" id="58919.A0A316Z1G7"/>
<feature type="domain" description="Putative 5'-nucleotidase C-terminal" evidence="3">
    <location>
        <begin position="388"/>
        <end position="601"/>
    </location>
</feature>
<dbReference type="InterPro" id="IPR053828">
    <property type="entry name" value="Nucleosidase_C"/>
</dbReference>
<feature type="signal peptide" evidence="1">
    <location>
        <begin position="1"/>
        <end position="22"/>
    </location>
</feature>
<dbReference type="Pfam" id="PF21953">
    <property type="entry name" value="NadN_nucleosid_C"/>
    <property type="match status" value="1"/>
</dbReference>
<dbReference type="PIRSF" id="PIRSF017316">
    <property type="entry name" value="Pesterase_C1039"/>
    <property type="match status" value="1"/>
</dbReference>
<dbReference type="Proteomes" id="UP000245946">
    <property type="component" value="Unassembled WGS sequence"/>
</dbReference>
<dbReference type="InterPro" id="IPR004843">
    <property type="entry name" value="Calcineurin-like_PHP"/>
</dbReference>
<proteinExistence type="predicted"/>
<dbReference type="OrthoDB" id="7722975at2759"/>
<evidence type="ECO:0000313" key="4">
    <source>
        <dbReference type="EMBL" id="PWN94934.1"/>
    </source>
</evidence>
<dbReference type="PANTHER" id="PTHR11575">
    <property type="entry name" value="5'-NUCLEOTIDASE-RELATED"/>
    <property type="match status" value="1"/>
</dbReference>
<evidence type="ECO:0008006" key="6">
    <source>
        <dbReference type="Google" id="ProtNLM"/>
    </source>
</evidence>